<feature type="transmembrane region" description="Helical" evidence="1">
    <location>
        <begin position="105"/>
        <end position="124"/>
    </location>
</feature>
<dbReference type="RefSeq" id="WP_315604943.1">
    <property type="nucleotide sequence ID" value="NZ_CP130318.1"/>
</dbReference>
<accession>A0AA96LCF8</accession>
<feature type="transmembrane region" description="Helical" evidence="1">
    <location>
        <begin position="257"/>
        <end position="276"/>
    </location>
</feature>
<proteinExistence type="predicted"/>
<reference evidence="2 3" key="1">
    <citation type="submission" date="2022-02" db="EMBL/GenBank/DDBJ databases">
        <title>Paenibacillus sp. MBLB1776 Whole Genome Shotgun Sequencing.</title>
        <authorList>
            <person name="Hwang C.Y."/>
            <person name="Cho E.-S."/>
            <person name="Seo M.-J."/>
        </authorList>
    </citation>
    <scope>NUCLEOTIDE SEQUENCE [LARGE SCALE GENOMIC DNA]</scope>
    <source>
        <strain evidence="2 3">MBLB1776</strain>
    </source>
</reference>
<evidence type="ECO:0000313" key="3">
    <source>
        <dbReference type="Proteomes" id="UP001305702"/>
    </source>
</evidence>
<keyword evidence="3" id="KW-1185">Reference proteome</keyword>
<feature type="transmembrane region" description="Helical" evidence="1">
    <location>
        <begin position="20"/>
        <end position="37"/>
    </location>
</feature>
<gene>
    <name evidence="2" type="ORF">MJA45_26800</name>
</gene>
<dbReference type="Proteomes" id="UP001305702">
    <property type="component" value="Chromosome"/>
</dbReference>
<feature type="transmembrane region" description="Helical" evidence="1">
    <location>
        <begin position="57"/>
        <end position="74"/>
    </location>
</feature>
<feature type="transmembrane region" description="Helical" evidence="1">
    <location>
        <begin position="169"/>
        <end position="188"/>
    </location>
</feature>
<sequence length="731" mass="81605">MSKGLAQFRLELRLLARSRFWPWLPLLFGVWMAFSLSKPAPPVSQDLYLYAYEFHKLQHTLSLGAAMLLGIVLVKRDLRSPAYEWTGSFPVSSFIPFGAKFAAGFLYLSLFTLAMDAVYAWFAWRLDYPAGYLVRELLFYTGQYEWSYAVTLLLAMVLAAGIPGRTAYLIGFCAWVFGTYFLDVFVISRQRLFVLRTFHLSQLQLNTFYESEVWGPWIQAGERTASRLFVLVFLLLLAAVGIVLLQRARPSRSARAWAAGSLVLLLASAAAFVPYGQLWAARYKAQAAKLEAALDYAADNGTRSFTTFGVKEYQIQARQTDSGTVRFMALLRLPTEGLPTQGPLPFTLNQAYTVKQVKWNGKEIPVSRRHDLLVIEPSRLDPALAEQTLAVEYEGGTPDWYYQGETEVMGSFVKDEYVLLPSSEAWYPLPGDEPLHVRNGRELIQVGGGRKKGSSDFNVTLEGFKGRVYGTLPGKEQPAGRQVYQGRNADGLSLYGGQLIEVTTPGEPLQVITSPGNRKEAQRFLDDIAAEKRYYRTWLPLAEDTLQQIFYFPTAHWGEGNYAKQELTGKSTVIGETKNHNLDDVQKTATVQAVLFGDVDIHSSFTGSGERPPGGGPVSWAAEVRKAIRYLYLLDGKGLTPEQVAQSDGLAAMLYLPEPLGTDPKNGNTRYITEGINRAVAEGKADKVKELLRNYYEKGLGIRESSADGEPAYPVITAEQWNRDWKRVVGP</sequence>
<keyword evidence="1" id="KW-0812">Transmembrane</keyword>
<dbReference type="EMBL" id="CP130318">
    <property type="protein sequence ID" value="WNQ11167.1"/>
    <property type="molecule type" value="Genomic_DNA"/>
</dbReference>
<evidence type="ECO:0000256" key="1">
    <source>
        <dbReference type="SAM" id="Phobius"/>
    </source>
</evidence>
<name>A0AA96LCF8_9BACL</name>
<dbReference type="KEGG" id="paun:MJA45_26800"/>
<feature type="transmembrane region" description="Helical" evidence="1">
    <location>
        <begin position="144"/>
        <end position="162"/>
    </location>
</feature>
<keyword evidence="1" id="KW-1133">Transmembrane helix</keyword>
<organism evidence="2 3">
    <name type="scientific">Paenibacillus aurantius</name>
    <dbReference type="NCBI Taxonomy" id="2918900"/>
    <lineage>
        <taxon>Bacteria</taxon>
        <taxon>Bacillati</taxon>
        <taxon>Bacillota</taxon>
        <taxon>Bacilli</taxon>
        <taxon>Bacillales</taxon>
        <taxon>Paenibacillaceae</taxon>
        <taxon>Paenibacillus</taxon>
    </lineage>
</organism>
<keyword evidence="1" id="KW-0472">Membrane</keyword>
<protein>
    <submittedName>
        <fullName evidence="2">Uncharacterized protein</fullName>
    </submittedName>
</protein>
<dbReference type="AlphaFoldDB" id="A0AA96LCF8"/>
<feature type="transmembrane region" description="Helical" evidence="1">
    <location>
        <begin position="225"/>
        <end position="245"/>
    </location>
</feature>
<evidence type="ECO:0000313" key="2">
    <source>
        <dbReference type="EMBL" id="WNQ11167.1"/>
    </source>
</evidence>